<dbReference type="AlphaFoldDB" id="A0AAV2ECF4"/>
<evidence type="ECO:0000256" key="1">
    <source>
        <dbReference type="SAM" id="MobiDB-lite"/>
    </source>
</evidence>
<proteinExistence type="predicted"/>
<dbReference type="Proteomes" id="UP001497516">
    <property type="component" value="Chromosome 4"/>
</dbReference>
<dbReference type="SUPFAM" id="SSF50249">
    <property type="entry name" value="Nucleic acid-binding proteins"/>
    <property type="match status" value="1"/>
</dbReference>
<name>A0AAV2ECF4_9ROSI</name>
<evidence type="ECO:0000313" key="4">
    <source>
        <dbReference type="Proteomes" id="UP001497516"/>
    </source>
</evidence>
<organism evidence="3 4">
    <name type="scientific">Linum trigynum</name>
    <dbReference type="NCBI Taxonomy" id="586398"/>
    <lineage>
        <taxon>Eukaryota</taxon>
        <taxon>Viridiplantae</taxon>
        <taxon>Streptophyta</taxon>
        <taxon>Embryophyta</taxon>
        <taxon>Tracheophyta</taxon>
        <taxon>Spermatophyta</taxon>
        <taxon>Magnoliopsida</taxon>
        <taxon>eudicotyledons</taxon>
        <taxon>Gunneridae</taxon>
        <taxon>Pentapetalae</taxon>
        <taxon>rosids</taxon>
        <taxon>fabids</taxon>
        <taxon>Malpighiales</taxon>
        <taxon>Linaceae</taxon>
        <taxon>Linum</taxon>
    </lineage>
</organism>
<sequence>MSFTRNTTVQHIPDIPCIPTFKFTFTKASDITSKKEKKNPLRLILHPILFLPSPQSVFAAQHSNVIKTSNITRRTIRKEQQMKLIEGDVVKIILVVTVVTVHEYKEELSFSSSGSTVLYDTPDVHAVTAFTTRYRVKLEVQSESNSATFIIFDYEAHRFFGISANEIFDKTGQNNTSLPEQLLEIVGTTKEFQEKDLPLHKDESSSFITTSSESYQPSPDANQIGNPEESYGAVKGPDSSANKLKRKMPLE</sequence>
<feature type="region of interest" description="Disordered" evidence="1">
    <location>
        <begin position="200"/>
        <end position="251"/>
    </location>
</feature>
<gene>
    <name evidence="2" type="ORF">LTRI10_LOCUS24738</name>
    <name evidence="3" type="ORF">LTRI10_LOCUS24780</name>
</gene>
<dbReference type="Gene3D" id="2.40.50.140">
    <property type="entry name" value="Nucleic acid-binding proteins"/>
    <property type="match status" value="1"/>
</dbReference>
<accession>A0AAV2ECF4</accession>
<dbReference type="EMBL" id="OZ034817">
    <property type="protein sequence ID" value="CAL1383514.1"/>
    <property type="molecule type" value="Genomic_DNA"/>
</dbReference>
<evidence type="ECO:0000313" key="3">
    <source>
        <dbReference type="EMBL" id="CAL1383514.1"/>
    </source>
</evidence>
<keyword evidence="4" id="KW-1185">Reference proteome</keyword>
<protein>
    <recommendedName>
        <fullName evidence="5">Replication factor A C-terminal domain-containing protein</fullName>
    </recommendedName>
</protein>
<evidence type="ECO:0000313" key="2">
    <source>
        <dbReference type="EMBL" id="CAL1383467.1"/>
    </source>
</evidence>
<feature type="compositionally biased region" description="Polar residues" evidence="1">
    <location>
        <begin position="215"/>
        <end position="225"/>
    </location>
</feature>
<feature type="compositionally biased region" description="Low complexity" evidence="1">
    <location>
        <begin position="205"/>
        <end position="214"/>
    </location>
</feature>
<evidence type="ECO:0008006" key="5">
    <source>
        <dbReference type="Google" id="ProtNLM"/>
    </source>
</evidence>
<dbReference type="InterPro" id="IPR012340">
    <property type="entry name" value="NA-bd_OB-fold"/>
</dbReference>
<reference evidence="3 4" key="1">
    <citation type="submission" date="2024-04" db="EMBL/GenBank/DDBJ databases">
        <authorList>
            <person name="Fracassetti M."/>
        </authorList>
    </citation>
    <scope>NUCLEOTIDE SEQUENCE [LARGE SCALE GENOMIC DNA]</scope>
</reference>
<dbReference type="EMBL" id="OZ034817">
    <property type="protein sequence ID" value="CAL1383467.1"/>
    <property type="molecule type" value="Genomic_DNA"/>
</dbReference>